<proteinExistence type="predicted"/>
<dbReference type="Pfam" id="PF23559">
    <property type="entry name" value="WHD_DRP"/>
    <property type="match status" value="1"/>
</dbReference>
<dbReference type="Proteomes" id="UP001459277">
    <property type="component" value="Unassembled WGS sequence"/>
</dbReference>
<protein>
    <recommendedName>
        <fullName evidence="2">Disease resistance protein winged helix domain-containing protein</fullName>
    </recommendedName>
</protein>
<evidence type="ECO:0000256" key="1">
    <source>
        <dbReference type="ARBA" id="ARBA00022737"/>
    </source>
</evidence>
<sequence>MSYNELPSALKPCFLHLARFPKAYESPKRRLLQLWLAEGFVQLSPDEASVSIEDKAKIYLEELVSRTMIEIATRKSHQDGVFNKPTSDLNGALILSVPRIPRIVAWKSSLALGNWNSRAI</sequence>
<evidence type="ECO:0000313" key="4">
    <source>
        <dbReference type="Proteomes" id="UP001459277"/>
    </source>
</evidence>
<accession>A0AAW2DBH6</accession>
<dbReference type="AlphaFoldDB" id="A0AAW2DBH6"/>
<evidence type="ECO:0000259" key="2">
    <source>
        <dbReference type="Pfam" id="PF23559"/>
    </source>
</evidence>
<organism evidence="3 4">
    <name type="scientific">Lithocarpus litseifolius</name>
    <dbReference type="NCBI Taxonomy" id="425828"/>
    <lineage>
        <taxon>Eukaryota</taxon>
        <taxon>Viridiplantae</taxon>
        <taxon>Streptophyta</taxon>
        <taxon>Embryophyta</taxon>
        <taxon>Tracheophyta</taxon>
        <taxon>Spermatophyta</taxon>
        <taxon>Magnoliopsida</taxon>
        <taxon>eudicotyledons</taxon>
        <taxon>Gunneridae</taxon>
        <taxon>Pentapetalae</taxon>
        <taxon>rosids</taxon>
        <taxon>fabids</taxon>
        <taxon>Fagales</taxon>
        <taxon>Fagaceae</taxon>
        <taxon>Lithocarpus</taxon>
    </lineage>
</organism>
<dbReference type="EMBL" id="JAZDWU010000003">
    <property type="protein sequence ID" value="KAL0006580.1"/>
    <property type="molecule type" value="Genomic_DNA"/>
</dbReference>
<dbReference type="InterPro" id="IPR058922">
    <property type="entry name" value="WHD_DRP"/>
</dbReference>
<dbReference type="GO" id="GO:0098542">
    <property type="term" value="P:defense response to other organism"/>
    <property type="evidence" value="ECO:0007669"/>
    <property type="project" value="TreeGrafter"/>
</dbReference>
<dbReference type="PANTHER" id="PTHR23155">
    <property type="entry name" value="DISEASE RESISTANCE PROTEIN RP"/>
    <property type="match status" value="1"/>
</dbReference>
<dbReference type="PANTHER" id="PTHR23155:SF1205">
    <property type="entry name" value="DISEASE RESISTANCE PROTEIN RPM1"/>
    <property type="match status" value="1"/>
</dbReference>
<evidence type="ECO:0000313" key="3">
    <source>
        <dbReference type="EMBL" id="KAL0006580.1"/>
    </source>
</evidence>
<keyword evidence="4" id="KW-1185">Reference proteome</keyword>
<dbReference type="InterPro" id="IPR044974">
    <property type="entry name" value="Disease_R_plants"/>
</dbReference>
<reference evidence="3 4" key="1">
    <citation type="submission" date="2024-01" db="EMBL/GenBank/DDBJ databases">
        <title>A telomere-to-telomere, gap-free genome of sweet tea (Lithocarpus litseifolius).</title>
        <authorList>
            <person name="Zhou J."/>
        </authorList>
    </citation>
    <scope>NUCLEOTIDE SEQUENCE [LARGE SCALE GENOMIC DNA]</scope>
    <source>
        <strain evidence="3">Zhou-2022a</strain>
        <tissue evidence="3">Leaf</tissue>
    </source>
</reference>
<dbReference type="Gene3D" id="1.10.10.10">
    <property type="entry name" value="Winged helix-like DNA-binding domain superfamily/Winged helix DNA-binding domain"/>
    <property type="match status" value="1"/>
</dbReference>
<gene>
    <name evidence="3" type="ORF">SO802_008082</name>
</gene>
<feature type="domain" description="Disease resistance protein winged helix" evidence="2">
    <location>
        <begin position="20"/>
        <end position="75"/>
    </location>
</feature>
<keyword evidence="1" id="KW-0677">Repeat</keyword>
<comment type="caution">
    <text evidence="3">The sequence shown here is derived from an EMBL/GenBank/DDBJ whole genome shotgun (WGS) entry which is preliminary data.</text>
</comment>
<dbReference type="InterPro" id="IPR036388">
    <property type="entry name" value="WH-like_DNA-bd_sf"/>
</dbReference>
<name>A0AAW2DBH6_9ROSI</name>